<dbReference type="PANTHER" id="PTHR37919:SF2">
    <property type="entry name" value="EXPERA DOMAIN-CONTAINING PROTEIN"/>
    <property type="match status" value="1"/>
</dbReference>
<evidence type="ECO:0000256" key="1">
    <source>
        <dbReference type="SAM" id="MobiDB-lite"/>
    </source>
</evidence>
<keyword evidence="6" id="KW-1185">Reference proteome</keyword>
<dbReference type="InterPro" id="IPR032741">
    <property type="entry name" value="Sls1_KH-1"/>
</dbReference>
<feature type="domain" description="SLS1 first KH" evidence="2">
    <location>
        <begin position="321"/>
        <end position="385"/>
    </location>
</feature>
<feature type="compositionally biased region" description="Polar residues" evidence="1">
    <location>
        <begin position="943"/>
        <end position="962"/>
    </location>
</feature>
<dbReference type="InterPro" id="IPR048400">
    <property type="entry name" value="SLS1_N"/>
</dbReference>
<dbReference type="EMBL" id="KL584976">
    <property type="protein sequence ID" value="KEQ87993.1"/>
    <property type="molecule type" value="Genomic_DNA"/>
</dbReference>
<feature type="compositionally biased region" description="Basic and acidic residues" evidence="1">
    <location>
        <begin position="130"/>
        <end position="148"/>
    </location>
</feature>
<feature type="domain" description="SLS1 C-terminal" evidence="4">
    <location>
        <begin position="497"/>
        <end position="891"/>
    </location>
</feature>
<dbReference type="Pfam" id="PF20778">
    <property type="entry name" value="SLS1_C"/>
    <property type="match status" value="1"/>
</dbReference>
<evidence type="ECO:0000259" key="2">
    <source>
        <dbReference type="Pfam" id="PF14611"/>
    </source>
</evidence>
<dbReference type="OrthoDB" id="5392646at2759"/>
<evidence type="ECO:0000313" key="5">
    <source>
        <dbReference type="EMBL" id="KEQ87993.1"/>
    </source>
</evidence>
<dbReference type="InterPro" id="IPR048401">
    <property type="entry name" value="SLS1_C"/>
</dbReference>
<dbReference type="GO" id="GO:0005743">
    <property type="term" value="C:mitochondrial inner membrane"/>
    <property type="evidence" value="ECO:0007669"/>
    <property type="project" value="InterPro"/>
</dbReference>
<dbReference type="Proteomes" id="UP000030706">
    <property type="component" value="Unassembled WGS sequence"/>
</dbReference>
<dbReference type="RefSeq" id="XP_029764180.1">
    <property type="nucleotide sequence ID" value="XM_029909651.1"/>
</dbReference>
<feature type="compositionally biased region" description="Polar residues" evidence="1">
    <location>
        <begin position="1058"/>
        <end position="1096"/>
    </location>
</feature>
<feature type="region of interest" description="Disordered" evidence="1">
    <location>
        <begin position="130"/>
        <end position="157"/>
    </location>
</feature>
<accession>A0A074XQY4</accession>
<reference evidence="5 6" key="1">
    <citation type="journal article" date="2014" name="BMC Genomics">
        <title>Genome sequencing of four Aureobasidium pullulans varieties: biotechnological potential, stress tolerance, and description of new species.</title>
        <authorList>
            <person name="Gostin Ar C."/>
            <person name="Ohm R.A."/>
            <person name="Kogej T."/>
            <person name="Sonjak S."/>
            <person name="Turk M."/>
            <person name="Zajc J."/>
            <person name="Zalar P."/>
            <person name="Grube M."/>
            <person name="Sun H."/>
            <person name="Han J."/>
            <person name="Sharma A."/>
            <person name="Chiniquy J."/>
            <person name="Ngan C.Y."/>
            <person name="Lipzen A."/>
            <person name="Barry K."/>
            <person name="Grigoriev I.V."/>
            <person name="Gunde-Cimerman N."/>
        </authorList>
    </citation>
    <scope>NUCLEOTIDE SEQUENCE [LARGE SCALE GENOMIC DNA]</scope>
    <source>
        <strain evidence="5 6">EXF-150</strain>
    </source>
</reference>
<dbReference type="HOGENOM" id="CLU_283691_0_0_1"/>
<feature type="region of interest" description="Disordered" evidence="1">
    <location>
        <begin position="991"/>
        <end position="1145"/>
    </location>
</feature>
<feature type="compositionally biased region" description="Basic and acidic residues" evidence="1">
    <location>
        <begin position="1048"/>
        <end position="1057"/>
    </location>
</feature>
<dbReference type="Pfam" id="PF14611">
    <property type="entry name" value="KH_SLS1_1"/>
    <property type="match status" value="1"/>
</dbReference>
<dbReference type="GeneID" id="40751957"/>
<dbReference type="AlphaFoldDB" id="A0A074XQY4"/>
<feature type="compositionally biased region" description="Basic and acidic residues" evidence="1">
    <location>
        <begin position="473"/>
        <end position="485"/>
    </location>
</feature>
<evidence type="ECO:0000259" key="4">
    <source>
        <dbReference type="Pfam" id="PF20778"/>
    </source>
</evidence>
<protein>
    <submittedName>
        <fullName evidence="5">Uncharacterized protein</fullName>
    </submittedName>
</protein>
<evidence type="ECO:0000313" key="6">
    <source>
        <dbReference type="Proteomes" id="UP000030706"/>
    </source>
</evidence>
<dbReference type="Pfam" id="PF20776">
    <property type="entry name" value="SLS1_N"/>
    <property type="match status" value="1"/>
</dbReference>
<dbReference type="PANTHER" id="PTHR37919">
    <property type="entry name" value="PROTEIN CBG05606"/>
    <property type="match status" value="1"/>
</dbReference>
<feature type="region of interest" description="Disordered" evidence="1">
    <location>
        <begin position="906"/>
        <end position="962"/>
    </location>
</feature>
<sequence>MLFLDLCFGRANAPSLHVDCPFSLMLRTSSVRDASTCLRCNLRLVLRQIQQRRYQSSDELPLPLRHAQFPTPALEEQHNDQTSRLRVVRTHANHGRIRGKKGGQRRVESSEALSIASLGQSSEVIVLRDLHEPKSPRKPLHEQLREQEADSDEPTPLALTASDIQAMSGGRRAVRPPPSEVFESIEALRPDGGIHVVTKNEFDARLTALAKGYTISQLRGYMYHQTAPAKLAMSKAKRSRHAQDHLDTTEISSARGELQDLTRTPWHPGITAATKRLPITRSAMDSQFAKGRKMNNKEYVIESILREAWALGIEEEQAAKGEMEFLLSPMQFGLLLTKNSEALRPLLESSKFYKNSRFQLFQPDHVIRIIGPRAEAEAIAFVLAEAFAPARSAEIALNTFHSVLQHNPPGYRLPDVFNATQLSNIMDLTKTYIRYDHEAKHLQVASFADVGINDAHRLLVALLPMHTHGTTTRLHDPHKSGDCHLEPTSTTANLPSSTRHRRLARWVTSSPRTVKTKTSAVDDPMLLGLQEGNARSRPLANLSASRKPLSKYSPIITQAIEIMRTSPLIPDALANPRRPSIWPDTPRHDFWVARFGQALHDTGLEDTYPGVDGITSTRSTVQESYAKPVFGPKFPGLEGLLADSRPVSRRKDQSWVDRTELIAHLIPSPLEQTGILATSAFPSIQLRFTIEESIDPIEDEKAIFTMLPNGKRIVFNNIRAIARTDVVQLDLPSHPVDIRFERTQALKSRHAANDARIKSFIEAVHKSMVNDTALRAPPAVEIPIPQWIVSPMNSSHPEYLQHAARSLKSQAFSERVPADQMIPVKYLFAGFEYREPRDFETKSVASKYRTRVQTVEAGVTGGRRIELSMLLSYRAMKDMFDGQQFSDLEGFASASVDLVNSLGKIEKRSDHGSASRRSALAKDGHQMRQEKKTKRESRRLQAESAQTNSSWSEHSPVTPQSNIQVDNMEHGAQSEDVTDVEVPQSQVSDPVEALEMGKNAQQEQGSKLDIDNDPHAEGLPSNEQPSQEPIVIGEPENRLIPDAQDLQPVEHRTEESSLKTATQSEIADSPTEQDQTSKPAGGEKSNTVEPTTSTSEPAIEAKTAEQTSEQTLEQTPEPEAEAKKEEEQTPEEEPLSVRLRRLMGR</sequence>
<feature type="compositionally biased region" description="Polar residues" evidence="1">
    <location>
        <begin position="487"/>
        <end position="497"/>
    </location>
</feature>
<feature type="domain" description="SLS1 N-terminal" evidence="3">
    <location>
        <begin position="178"/>
        <end position="313"/>
    </location>
</feature>
<feature type="compositionally biased region" description="Basic and acidic residues" evidence="1">
    <location>
        <begin position="920"/>
        <end position="930"/>
    </location>
</feature>
<gene>
    <name evidence="5" type="ORF">M438DRAFT_403291</name>
</gene>
<evidence type="ECO:0000259" key="3">
    <source>
        <dbReference type="Pfam" id="PF20776"/>
    </source>
</evidence>
<name>A0A074XQY4_AURPU</name>
<proteinExistence type="predicted"/>
<organism evidence="5 6">
    <name type="scientific">Aureobasidium pullulans EXF-150</name>
    <dbReference type="NCBI Taxonomy" id="1043002"/>
    <lineage>
        <taxon>Eukaryota</taxon>
        <taxon>Fungi</taxon>
        <taxon>Dikarya</taxon>
        <taxon>Ascomycota</taxon>
        <taxon>Pezizomycotina</taxon>
        <taxon>Dothideomycetes</taxon>
        <taxon>Dothideomycetidae</taxon>
        <taxon>Dothideales</taxon>
        <taxon>Saccotheciaceae</taxon>
        <taxon>Aureobasidium</taxon>
    </lineage>
</organism>
<feature type="compositionally biased region" description="Basic and acidic residues" evidence="1">
    <location>
        <begin position="1006"/>
        <end position="1016"/>
    </location>
</feature>
<dbReference type="STRING" id="1043002.A0A074XQY4"/>
<feature type="region of interest" description="Disordered" evidence="1">
    <location>
        <begin position="471"/>
        <end position="499"/>
    </location>
</feature>